<gene>
    <name evidence="7" type="ORF">HPB51_020777</name>
</gene>
<feature type="region of interest" description="Disordered" evidence="6">
    <location>
        <begin position="28"/>
        <end position="58"/>
    </location>
</feature>
<evidence type="ECO:0000313" key="7">
    <source>
        <dbReference type="EMBL" id="KAH8024019.1"/>
    </source>
</evidence>
<keyword evidence="5" id="KW-0539">Nucleus</keyword>
<evidence type="ECO:0000256" key="4">
    <source>
        <dbReference type="ARBA" id="ARBA00023155"/>
    </source>
</evidence>
<evidence type="ECO:0000256" key="6">
    <source>
        <dbReference type="SAM" id="MobiDB-lite"/>
    </source>
</evidence>
<reference evidence="7" key="2">
    <citation type="submission" date="2021-09" db="EMBL/GenBank/DDBJ databases">
        <authorList>
            <person name="Jia N."/>
            <person name="Wang J."/>
            <person name="Shi W."/>
            <person name="Du L."/>
            <person name="Sun Y."/>
            <person name="Zhan W."/>
            <person name="Jiang J."/>
            <person name="Wang Q."/>
            <person name="Zhang B."/>
            <person name="Ji P."/>
            <person name="Sakyi L.B."/>
            <person name="Cui X."/>
            <person name="Yuan T."/>
            <person name="Jiang B."/>
            <person name="Yang W."/>
            <person name="Lam T.T.-Y."/>
            <person name="Chang Q."/>
            <person name="Ding S."/>
            <person name="Wang X."/>
            <person name="Zhu J."/>
            <person name="Ruan X."/>
            <person name="Zhao L."/>
            <person name="Wei J."/>
            <person name="Que T."/>
            <person name="Du C."/>
            <person name="Cheng J."/>
            <person name="Dai P."/>
            <person name="Han X."/>
            <person name="Huang E."/>
            <person name="Gao Y."/>
            <person name="Liu J."/>
            <person name="Shao H."/>
            <person name="Ye R."/>
            <person name="Li L."/>
            <person name="Wei W."/>
            <person name="Wang X."/>
            <person name="Wang C."/>
            <person name="Huo Q."/>
            <person name="Li W."/>
            <person name="Guo W."/>
            <person name="Chen H."/>
            <person name="Chen S."/>
            <person name="Zhou L."/>
            <person name="Zhou L."/>
            <person name="Ni X."/>
            <person name="Tian J."/>
            <person name="Zhou Y."/>
            <person name="Sheng Y."/>
            <person name="Liu T."/>
            <person name="Pan Y."/>
            <person name="Xia L."/>
            <person name="Li J."/>
            <person name="Zhao F."/>
            <person name="Cao W."/>
        </authorList>
    </citation>
    <scope>NUCLEOTIDE SEQUENCE</scope>
    <source>
        <strain evidence="7">Rmic-2018</strain>
        <tissue evidence="7">Larvae</tissue>
    </source>
</reference>
<dbReference type="EMBL" id="JABSTU010000008">
    <property type="protein sequence ID" value="KAH8024019.1"/>
    <property type="molecule type" value="Genomic_DNA"/>
</dbReference>
<feature type="region of interest" description="Disordered" evidence="6">
    <location>
        <begin position="1"/>
        <end position="20"/>
    </location>
</feature>
<accession>A0A9J6DPK2</accession>
<sequence>MCQSPLGGSPGGAKMPLGVPEYPWMKEKKTTRKQHQAFSGNAIGRDLGSKLEPPAGPATEFHRYTTAVDTRCSPVHCGVGFVIRHREANREAVRMWSSGFLPRRCGAFVDAERAFRFK</sequence>
<keyword evidence="4" id="KW-0371">Homeobox</keyword>
<evidence type="ECO:0000256" key="2">
    <source>
        <dbReference type="ARBA" id="ARBA00022473"/>
    </source>
</evidence>
<dbReference type="GO" id="GO:0003700">
    <property type="term" value="F:DNA-binding transcription factor activity"/>
    <property type="evidence" value="ECO:0007669"/>
    <property type="project" value="InterPro"/>
</dbReference>
<protein>
    <submittedName>
        <fullName evidence="7">Uncharacterized protein</fullName>
    </submittedName>
</protein>
<comment type="subcellular location">
    <subcellularLocation>
        <location evidence="1">Nucleus</location>
    </subcellularLocation>
</comment>
<dbReference type="AlphaFoldDB" id="A0A9J6DPK2"/>
<keyword evidence="3" id="KW-0238">DNA-binding</keyword>
<dbReference type="GO" id="GO:0005634">
    <property type="term" value="C:nucleus"/>
    <property type="evidence" value="ECO:0007669"/>
    <property type="project" value="UniProtKB-SubCell"/>
</dbReference>
<dbReference type="VEuPathDB" id="VectorBase:LOC119172861"/>
<reference evidence="7" key="1">
    <citation type="journal article" date="2020" name="Cell">
        <title>Large-Scale Comparative Analyses of Tick Genomes Elucidate Their Genetic Diversity and Vector Capacities.</title>
        <authorList>
            <consortium name="Tick Genome and Microbiome Consortium (TIGMIC)"/>
            <person name="Jia N."/>
            <person name="Wang J."/>
            <person name="Shi W."/>
            <person name="Du L."/>
            <person name="Sun Y."/>
            <person name="Zhan W."/>
            <person name="Jiang J.F."/>
            <person name="Wang Q."/>
            <person name="Zhang B."/>
            <person name="Ji P."/>
            <person name="Bell-Sakyi L."/>
            <person name="Cui X.M."/>
            <person name="Yuan T.T."/>
            <person name="Jiang B.G."/>
            <person name="Yang W.F."/>
            <person name="Lam T.T."/>
            <person name="Chang Q.C."/>
            <person name="Ding S.J."/>
            <person name="Wang X.J."/>
            <person name="Zhu J.G."/>
            <person name="Ruan X.D."/>
            <person name="Zhao L."/>
            <person name="Wei J.T."/>
            <person name="Ye R.Z."/>
            <person name="Que T.C."/>
            <person name="Du C.H."/>
            <person name="Zhou Y.H."/>
            <person name="Cheng J.X."/>
            <person name="Dai P.F."/>
            <person name="Guo W.B."/>
            <person name="Han X.H."/>
            <person name="Huang E.J."/>
            <person name="Li L.F."/>
            <person name="Wei W."/>
            <person name="Gao Y.C."/>
            <person name="Liu J.Z."/>
            <person name="Shao H.Z."/>
            <person name="Wang X."/>
            <person name="Wang C.C."/>
            <person name="Yang T.C."/>
            <person name="Huo Q.B."/>
            <person name="Li W."/>
            <person name="Chen H.Y."/>
            <person name="Chen S.E."/>
            <person name="Zhou L.G."/>
            <person name="Ni X.B."/>
            <person name="Tian J.H."/>
            <person name="Sheng Y."/>
            <person name="Liu T."/>
            <person name="Pan Y.S."/>
            <person name="Xia L.Y."/>
            <person name="Li J."/>
            <person name="Zhao F."/>
            <person name="Cao W.C."/>
        </authorList>
    </citation>
    <scope>NUCLEOTIDE SEQUENCE</scope>
    <source>
        <strain evidence="7">Rmic-2018</strain>
    </source>
</reference>
<evidence type="ECO:0000313" key="8">
    <source>
        <dbReference type="Proteomes" id="UP000821866"/>
    </source>
</evidence>
<keyword evidence="8" id="KW-1185">Reference proteome</keyword>
<dbReference type="InterPro" id="IPR001827">
    <property type="entry name" value="Homeobox_Antennapedia_CS"/>
</dbReference>
<name>A0A9J6DPK2_RHIMP</name>
<evidence type="ECO:0000256" key="5">
    <source>
        <dbReference type="ARBA" id="ARBA00023242"/>
    </source>
</evidence>
<organism evidence="7 8">
    <name type="scientific">Rhipicephalus microplus</name>
    <name type="common">Cattle tick</name>
    <name type="synonym">Boophilus microplus</name>
    <dbReference type="NCBI Taxonomy" id="6941"/>
    <lineage>
        <taxon>Eukaryota</taxon>
        <taxon>Metazoa</taxon>
        <taxon>Ecdysozoa</taxon>
        <taxon>Arthropoda</taxon>
        <taxon>Chelicerata</taxon>
        <taxon>Arachnida</taxon>
        <taxon>Acari</taxon>
        <taxon>Parasitiformes</taxon>
        <taxon>Ixodida</taxon>
        <taxon>Ixodoidea</taxon>
        <taxon>Ixodidae</taxon>
        <taxon>Rhipicephalinae</taxon>
        <taxon>Rhipicephalus</taxon>
        <taxon>Boophilus</taxon>
    </lineage>
</organism>
<keyword evidence="2" id="KW-0217">Developmental protein</keyword>
<dbReference type="PROSITE" id="PS00032">
    <property type="entry name" value="ANTENNAPEDIA"/>
    <property type="match status" value="1"/>
</dbReference>
<comment type="caution">
    <text evidence="7">The sequence shown here is derived from an EMBL/GenBank/DDBJ whole genome shotgun (WGS) entry which is preliminary data.</text>
</comment>
<proteinExistence type="predicted"/>
<dbReference type="Proteomes" id="UP000821866">
    <property type="component" value="Chromosome 6"/>
</dbReference>
<evidence type="ECO:0000256" key="1">
    <source>
        <dbReference type="ARBA" id="ARBA00004123"/>
    </source>
</evidence>
<dbReference type="GO" id="GO:0003677">
    <property type="term" value="F:DNA binding"/>
    <property type="evidence" value="ECO:0007669"/>
    <property type="project" value="UniProtKB-KW"/>
</dbReference>
<evidence type="ECO:0000256" key="3">
    <source>
        <dbReference type="ARBA" id="ARBA00023125"/>
    </source>
</evidence>